<feature type="transmembrane region" description="Helical" evidence="1">
    <location>
        <begin position="105"/>
        <end position="126"/>
    </location>
</feature>
<accession>A0A974RVU0</accession>
<evidence type="ECO:0000256" key="1">
    <source>
        <dbReference type="SAM" id="Phobius"/>
    </source>
</evidence>
<dbReference type="RefSeq" id="WP_201090337.1">
    <property type="nucleotide sequence ID" value="NZ_CP067393.1"/>
</dbReference>
<keyword evidence="1" id="KW-1133">Transmembrane helix</keyword>
<evidence type="ECO:0000313" key="2">
    <source>
        <dbReference type="EMBL" id="QQP84440.1"/>
    </source>
</evidence>
<feature type="transmembrane region" description="Helical" evidence="1">
    <location>
        <begin position="50"/>
        <end position="70"/>
    </location>
</feature>
<reference evidence="2 3" key="1">
    <citation type="submission" date="2021-01" db="EMBL/GenBank/DDBJ databases">
        <title>Entomomonas sp. F2A isolated from a house cricket (Acheta domesticus).</title>
        <authorList>
            <person name="Spergser J."/>
            <person name="Busse H.-J."/>
        </authorList>
    </citation>
    <scope>NUCLEOTIDE SEQUENCE [LARGE SCALE GENOMIC DNA]</scope>
    <source>
        <strain evidence="2 3">F2A</strain>
    </source>
</reference>
<evidence type="ECO:0000313" key="3">
    <source>
        <dbReference type="Proteomes" id="UP000595278"/>
    </source>
</evidence>
<dbReference type="InterPro" id="IPR025597">
    <property type="entry name" value="DUF4345"/>
</dbReference>
<feature type="transmembrane region" description="Helical" evidence="1">
    <location>
        <begin position="12"/>
        <end position="30"/>
    </location>
</feature>
<sequence length="133" mass="14654">MIVIKDKAAQIFLAISGIIFIVLGLMVGLPSEGYLSKLFNASINGSELHIFRTLMGIYLALGSLFIYGCFSKSHVHILLNVELVVVTGLIAGLSFSLLVDGYHHWSSVVMLLVDIVLFSFCIFFLFKSLPKNI</sequence>
<keyword evidence="1" id="KW-0472">Membrane</keyword>
<proteinExistence type="predicted"/>
<keyword evidence="1" id="KW-0812">Transmembrane</keyword>
<keyword evidence="3" id="KW-1185">Reference proteome</keyword>
<protein>
    <submittedName>
        <fullName evidence="2">DUF4345 family protein</fullName>
    </submittedName>
</protein>
<dbReference type="Pfam" id="PF14248">
    <property type="entry name" value="DUF4345"/>
    <property type="match status" value="1"/>
</dbReference>
<organism evidence="2 3">
    <name type="scientific">Entomomonas asaccharolytica</name>
    <dbReference type="NCBI Taxonomy" id="2785331"/>
    <lineage>
        <taxon>Bacteria</taxon>
        <taxon>Pseudomonadati</taxon>
        <taxon>Pseudomonadota</taxon>
        <taxon>Gammaproteobacteria</taxon>
        <taxon>Pseudomonadales</taxon>
        <taxon>Pseudomonadaceae</taxon>
        <taxon>Entomomonas</taxon>
    </lineage>
</organism>
<gene>
    <name evidence="2" type="ORF">JHT90_08390</name>
</gene>
<feature type="transmembrane region" description="Helical" evidence="1">
    <location>
        <begin position="77"/>
        <end position="99"/>
    </location>
</feature>
<dbReference type="KEGG" id="eaz:JHT90_08390"/>
<name>A0A974RVU0_9GAMM</name>
<dbReference type="EMBL" id="CP067393">
    <property type="protein sequence ID" value="QQP84440.1"/>
    <property type="molecule type" value="Genomic_DNA"/>
</dbReference>
<dbReference type="Proteomes" id="UP000595278">
    <property type="component" value="Chromosome"/>
</dbReference>
<dbReference type="AlphaFoldDB" id="A0A974RVU0"/>